<dbReference type="EMBL" id="CP059735">
    <property type="protein sequence ID" value="WDD96635.1"/>
    <property type="molecule type" value="Genomic_DNA"/>
</dbReference>
<evidence type="ECO:0000259" key="2">
    <source>
        <dbReference type="Pfam" id="PF00578"/>
    </source>
</evidence>
<evidence type="ECO:0000256" key="1">
    <source>
        <dbReference type="SAM" id="SignalP"/>
    </source>
</evidence>
<dbReference type="InterPro" id="IPR000866">
    <property type="entry name" value="AhpC/TSA"/>
</dbReference>
<dbReference type="InterPro" id="IPR050553">
    <property type="entry name" value="Thioredoxin_ResA/DsbE_sf"/>
</dbReference>
<dbReference type="KEGG" id="tact:SG35_014725"/>
<dbReference type="RefSeq" id="WP_044834578.1">
    <property type="nucleotide sequence ID" value="NZ_CP059735.1"/>
</dbReference>
<dbReference type="Pfam" id="PF00578">
    <property type="entry name" value="AhpC-TSA"/>
    <property type="match status" value="1"/>
</dbReference>
<dbReference type="GO" id="GO:0016209">
    <property type="term" value="F:antioxidant activity"/>
    <property type="evidence" value="ECO:0007669"/>
    <property type="project" value="InterPro"/>
</dbReference>
<evidence type="ECO:0000313" key="4">
    <source>
        <dbReference type="Proteomes" id="UP000032568"/>
    </source>
</evidence>
<feature type="chain" id="PRO_5041925971" evidence="1">
    <location>
        <begin position="27"/>
        <end position="169"/>
    </location>
</feature>
<name>A0AAE9YHG0_9GAMM</name>
<dbReference type="CDD" id="cd02966">
    <property type="entry name" value="TlpA_like_family"/>
    <property type="match status" value="1"/>
</dbReference>
<accession>A0AAE9YHG0</accession>
<dbReference type="SUPFAM" id="SSF52833">
    <property type="entry name" value="Thioredoxin-like"/>
    <property type="match status" value="1"/>
</dbReference>
<dbReference type="AlphaFoldDB" id="A0AAE9YHG0"/>
<proteinExistence type="predicted"/>
<feature type="domain" description="Alkyl hydroperoxide reductase subunit C/ Thiol specific antioxidant" evidence="2">
    <location>
        <begin position="41"/>
        <end position="153"/>
    </location>
</feature>
<feature type="signal peptide" evidence="1">
    <location>
        <begin position="1"/>
        <end position="26"/>
    </location>
</feature>
<dbReference type="GO" id="GO:0016491">
    <property type="term" value="F:oxidoreductase activity"/>
    <property type="evidence" value="ECO:0007669"/>
    <property type="project" value="InterPro"/>
</dbReference>
<protein>
    <submittedName>
        <fullName evidence="3">TlpA family protein disulfide reductase</fullName>
    </submittedName>
</protein>
<dbReference type="Gene3D" id="3.40.30.10">
    <property type="entry name" value="Glutaredoxin"/>
    <property type="match status" value="1"/>
</dbReference>
<keyword evidence="1" id="KW-0732">Signal</keyword>
<dbReference type="Proteomes" id="UP000032568">
    <property type="component" value="Chromosome"/>
</dbReference>
<dbReference type="PANTHER" id="PTHR42852">
    <property type="entry name" value="THIOL:DISULFIDE INTERCHANGE PROTEIN DSBE"/>
    <property type="match status" value="1"/>
</dbReference>
<organism evidence="3 4">
    <name type="scientific">Thalassomonas actiniarum</name>
    <dbReference type="NCBI Taxonomy" id="485447"/>
    <lineage>
        <taxon>Bacteria</taxon>
        <taxon>Pseudomonadati</taxon>
        <taxon>Pseudomonadota</taxon>
        <taxon>Gammaproteobacteria</taxon>
        <taxon>Alteromonadales</taxon>
        <taxon>Colwelliaceae</taxon>
        <taxon>Thalassomonas</taxon>
    </lineage>
</organism>
<dbReference type="InterPro" id="IPR036249">
    <property type="entry name" value="Thioredoxin-like_sf"/>
</dbReference>
<reference evidence="3 4" key="1">
    <citation type="journal article" date="2015" name="Genome Announc.">
        <title>Draft Genome Sequences of Marine Isolates of Thalassomonas viridans and Thalassomonas actiniarum.</title>
        <authorList>
            <person name="Olonade I."/>
            <person name="van Zyl L.J."/>
            <person name="Trindade M."/>
        </authorList>
    </citation>
    <scope>NUCLEOTIDE SEQUENCE [LARGE SCALE GENOMIC DNA]</scope>
    <source>
        <strain evidence="3 4">A5K-106</strain>
    </source>
</reference>
<gene>
    <name evidence="3" type="ORF">SG35_014725</name>
</gene>
<evidence type="ECO:0000313" key="3">
    <source>
        <dbReference type="EMBL" id="WDD96635.1"/>
    </source>
</evidence>
<reference evidence="3 4" key="2">
    <citation type="journal article" date="2022" name="Mar. Drugs">
        <title>Bioassay-Guided Fractionation Leads to the Detection of Cholic Acid Generated by the Rare Thalassomonas sp.</title>
        <authorList>
            <person name="Pheiffer F."/>
            <person name="Schneider Y.K."/>
            <person name="Hansen E.H."/>
            <person name="Andersen J.H."/>
            <person name="Isaksson J."/>
            <person name="Busche T."/>
            <person name="R C."/>
            <person name="Kalinowski J."/>
            <person name="Zyl L.V."/>
            <person name="Trindade M."/>
        </authorList>
    </citation>
    <scope>NUCLEOTIDE SEQUENCE [LARGE SCALE GENOMIC DNA]</scope>
    <source>
        <strain evidence="3 4">A5K-106</strain>
    </source>
</reference>
<dbReference type="PROSITE" id="PS51257">
    <property type="entry name" value="PROKAR_LIPOPROTEIN"/>
    <property type="match status" value="1"/>
</dbReference>
<sequence>MKFPPYIVFSVLAPLLSGCALLPAPANDAPAVDMSFLVKPGQLLPLTKLNDITGEHVVLNTPGRKKLVILFATWCADSQRAMKALHQSPLIQDKSLDIVAIAREQQNTELASWAAENEIKVTLVADADRSIYRQFAHAGIPRFIMVDEQNRIVETVLAEGEQQIEHIRW</sequence>
<keyword evidence="4" id="KW-1185">Reference proteome</keyword>
<dbReference type="PANTHER" id="PTHR42852:SF13">
    <property type="entry name" value="PROTEIN DIPZ"/>
    <property type="match status" value="1"/>
</dbReference>